<evidence type="ECO:0000313" key="1">
    <source>
        <dbReference type="EMBL" id="TGN11106.1"/>
    </source>
</evidence>
<dbReference type="RefSeq" id="WP_135763862.1">
    <property type="nucleotide sequence ID" value="NZ_RQHV01000042.1"/>
</dbReference>
<comment type="caution">
    <text evidence="1">The sequence shown here is derived from an EMBL/GenBank/DDBJ whole genome shotgun (WGS) entry which is preliminary data.</text>
</comment>
<proteinExistence type="predicted"/>
<gene>
    <name evidence="1" type="ORF">EHS11_08070</name>
</gene>
<dbReference type="OrthoDB" id="344134at2"/>
<organism evidence="1 2">
    <name type="scientific">Leptospira ilyithenensis</name>
    <dbReference type="NCBI Taxonomy" id="2484901"/>
    <lineage>
        <taxon>Bacteria</taxon>
        <taxon>Pseudomonadati</taxon>
        <taxon>Spirochaetota</taxon>
        <taxon>Spirochaetia</taxon>
        <taxon>Leptospirales</taxon>
        <taxon>Leptospiraceae</taxon>
        <taxon>Leptospira</taxon>
    </lineage>
</organism>
<keyword evidence="2" id="KW-1185">Reference proteome</keyword>
<reference evidence="1" key="1">
    <citation type="journal article" date="2019" name="PLoS Negl. Trop. Dis.">
        <title>Revisiting the worldwide diversity of Leptospira species in the environment.</title>
        <authorList>
            <person name="Vincent A.T."/>
            <person name="Schiettekatte O."/>
            <person name="Bourhy P."/>
            <person name="Veyrier F.J."/>
            <person name="Picardeau M."/>
        </authorList>
    </citation>
    <scope>NUCLEOTIDE SEQUENCE [LARGE SCALE GENOMIC DNA]</scope>
    <source>
        <strain evidence="1">201400974</strain>
    </source>
</reference>
<accession>A0A4R9LS71</accession>
<sequence>MQYRPEAKELLSTIQDLLIKEILPKIESDEFLSYKTLVSWNMLGVIIRESEKEDEQSLEEFLSLLKLGSILKDALTVDQFKALSRKEKLNRLKDWNSLLAKQLRETKNAEVGSETWNQIKSGLKNNLSVSNPRFNA</sequence>
<name>A0A4R9LS71_9LEPT</name>
<dbReference type="Proteomes" id="UP000298264">
    <property type="component" value="Unassembled WGS sequence"/>
</dbReference>
<evidence type="ECO:0000313" key="2">
    <source>
        <dbReference type="Proteomes" id="UP000298264"/>
    </source>
</evidence>
<protein>
    <submittedName>
        <fullName evidence="1">Uncharacterized protein</fullName>
    </submittedName>
</protein>
<dbReference type="AlphaFoldDB" id="A0A4R9LS71"/>
<dbReference type="EMBL" id="RQHV01000042">
    <property type="protein sequence ID" value="TGN11106.1"/>
    <property type="molecule type" value="Genomic_DNA"/>
</dbReference>